<dbReference type="GO" id="GO:0070008">
    <property type="term" value="F:serine-type exopeptidase activity"/>
    <property type="evidence" value="ECO:0007669"/>
    <property type="project" value="InterPro"/>
</dbReference>
<protein>
    <recommendedName>
        <fullName evidence="9">Peptidase S28</fullName>
    </recommendedName>
</protein>
<evidence type="ECO:0000256" key="1">
    <source>
        <dbReference type="ARBA" id="ARBA00011079"/>
    </source>
</evidence>
<dbReference type="OrthoDB" id="1735038at2759"/>
<dbReference type="GO" id="GO:0006508">
    <property type="term" value="P:proteolysis"/>
    <property type="evidence" value="ECO:0007669"/>
    <property type="project" value="UniProtKB-KW"/>
</dbReference>
<dbReference type="Pfam" id="PF05577">
    <property type="entry name" value="Peptidase_S28"/>
    <property type="match status" value="2"/>
</dbReference>
<feature type="chain" id="PRO_5015349412" description="Peptidase S28" evidence="6">
    <location>
        <begin position="22"/>
        <end position="527"/>
    </location>
</feature>
<keyword evidence="4" id="KW-0378">Hydrolase</keyword>
<keyword evidence="8" id="KW-1185">Reference proteome</keyword>
<dbReference type="SUPFAM" id="SSF53474">
    <property type="entry name" value="alpha/beta-Hydrolases"/>
    <property type="match status" value="1"/>
</dbReference>
<evidence type="ECO:0000256" key="6">
    <source>
        <dbReference type="SAM" id="SignalP"/>
    </source>
</evidence>
<organism evidence="7 8">
    <name type="scientific">Hermanssonia centrifuga</name>
    <dbReference type="NCBI Taxonomy" id="98765"/>
    <lineage>
        <taxon>Eukaryota</taxon>
        <taxon>Fungi</taxon>
        <taxon>Dikarya</taxon>
        <taxon>Basidiomycota</taxon>
        <taxon>Agaricomycotina</taxon>
        <taxon>Agaricomycetes</taxon>
        <taxon>Polyporales</taxon>
        <taxon>Meruliaceae</taxon>
        <taxon>Hermanssonia</taxon>
    </lineage>
</organism>
<dbReference type="PANTHER" id="PTHR11010">
    <property type="entry name" value="PROTEASE S28 PRO-X CARBOXYPEPTIDASE-RELATED"/>
    <property type="match status" value="1"/>
</dbReference>
<dbReference type="InterPro" id="IPR008758">
    <property type="entry name" value="Peptidase_S28"/>
</dbReference>
<proteinExistence type="inferred from homology"/>
<name>A0A2R6NT74_9APHY</name>
<evidence type="ECO:0000256" key="3">
    <source>
        <dbReference type="ARBA" id="ARBA00022729"/>
    </source>
</evidence>
<dbReference type="InterPro" id="IPR029058">
    <property type="entry name" value="AB_hydrolase_fold"/>
</dbReference>
<comment type="similarity">
    <text evidence="1">Belongs to the peptidase S28 family.</text>
</comment>
<dbReference type="GO" id="GO:0008239">
    <property type="term" value="F:dipeptidyl-peptidase activity"/>
    <property type="evidence" value="ECO:0007669"/>
    <property type="project" value="TreeGrafter"/>
</dbReference>
<gene>
    <name evidence="7" type="ORF">PHLCEN_2v8627</name>
</gene>
<dbReference type="Proteomes" id="UP000186601">
    <property type="component" value="Unassembled WGS sequence"/>
</dbReference>
<evidence type="ECO:0000256" key="4">
    <source>
        <dbReference type="ARBA" id="ARBA00022801"/>
    </source>
</evidence>
<dbReference type="Gene3D" id="3.40.50.1820">
    <property type="entry name" value="alpha/beta hydrolase"/>
    <property type="match status" value="2"/>
</dbReference>
<accession>A0A2R6NT74</accession>
<keyword evidence="2" id="KW-0645">Protease</keyword>
<evidence type="ECO:0000256" key="5">
    <source>
        <dbReference type="ARBA" id="ARBA00023180"/>
    </source>
</evidence>
<evidence type="ECO:0000313" key="8">
    <source>
        <dbReference type="Proteomes" id="UP000186601"/>
    </source>
</evidence>
<evidence type="ECO:0000313" key="7">
    <source>
        <dbReference type="EMBL" id="PSR76204.1"/>
    </source>
</evidence>
<sequence length="527" mass="57650">MWSFAWKITSFILPLITLTTARLFDGRLHSNSPSLHKVASARFLDGKLHANSTSPSLHKVTSARLLDGRLHANSPPLHKVPVFATNDRRPTDVTGASLPPLSTVYTFDQPIDHTNASSATFQQRYWTTWEWYETGGPIILFTPGEENAEPYIGYLTNETINGQIAQQEHGATIVLEHRYYGLSNPFSDLSVQSLQYHTIQQAIDDLEYFATNVQLPMPGGDDVSIATTPWVLVGGSYSGALTSWTMVNKAGLFSAGYASSAVVQATVDFWAYFEPIRQFMPANCSADVEAVIGHIDSVFTNGSTSDIDQLKALFGWQNLTHLDDAAGSLRNNLWDWQSLDVDTGPGGQFFKFCDALEVQNGTSAPASGWGLTIALQAWASYWTTTYYPQSKCNELGFYQEGTPSEDQPTLVSRLIQPAYDERQCTLRFPGAWSSPPTPSADSVNTAYDGWNVAIDRLFFANGQRDPWRGATVSANATDLQSTTQLAMGDGFHCSDLLTSNGVVDNTVLAVQAQGLASINAWLANAVP</sequence>
<reference evidence="7 8" key="1">
    <citation type="submission" date="2018-02" db="EMBL/GenBank/DDBJ databases">
        <title>Genome sequence of the basidiomycete white-rot fungus Phlebia centrifuga.</title>
        <authorList>
            <person name="Granchi Z."/>
            <person name="Peng M."/>
            <person name="de Vries R.P."/>
            <person name="Hilden K."/>
            <person name="Makela M.R."/>
            <person name="Grigoriev I."/>
            <person name="Riley R."/>
        </authorList>
    </citation>
    <scope>NUCLEOTIDE SEQUENCE [LARGE SCALE GENOMIC DNA]</scope>
    <source>
        <strain evidence="7 8">FBCC195</strain>
    </source>
</reference>
<keyword evidence="3 6" id="KW-0732">Signal</keyword>
<keyword evidence="5" id="KW-0325">Glycoprotein</keyword>
<comment type="caution">
    <text evidence="7">The sequence shown here is derived from an EMBL/GenBank/DDBJ whole genome shotgun (WGS) entry which is preliminary data.</text>
</comment>
<feature type="signal peptide" evidence="6">
    <location>
        <begin position="1"/>
        <end position="21"/>
    </location>
</feature>
<evidence type="ECO:0008006" key="9">
    <source>
        <dbReference type="Google" id="ProtNLM"/>
    </source>
</evidence>
<dbReference type="AlphaFoldDB" id="A0A2R6NT74"/>
<dbReference type="EMBL" id="MLYV02000859">
    <property type="protein sequence ID" value="PSR76204.1"/>
    <property type="molecule type" value="Genomic_DNA"/>
</dbReference>
<dbReference type="PANTHER" id="PTHR11010:SF23">
    <property type="entry name" value="SERINE PEPTIDASE"/>
    <property type="match status" value="1"/>
</dbReference>
<evidence type="ECO:0000256" key="2">
    <source>
        <dbReference type="ARBA" id="ARBA00022670"/>
    </source>
</evidence>